<proteinExistence type="predicted"/>
<evidence type="ECO:0000256" key="1">
    <source>
        <dbReference type="SAM" id="Coils"/>
    </source>
</evidence>
<dbReference type="Gene3D" id="1.20.1270.340">
    <property type="match status" value="1"/>
</dbReference>
<sequence>MKNAEYLLHQLEKQIALLGQQLSQSKWKQVNESRFDPQLFLTTHEPAHKISLAHYLTEIEQNFDFLKETVATQQTEKVAYIAEKLVNQIAALHRELATQQLRLEEPKAVYTETPYQVHSRYLDYQRRLVTMRIEQEEKLQQARAYAEKQQIQTQLAALENRITRCNAAIAKLERQLESDIVTNRY</sequence>
<dbReference type="InterPro" id="IPR010890">
    <property type="entry name" value="PriC"/>
</dbReference>
<dbReference type="RefSeq" id="WP_166916044.1">
    <property type="nucleotide sequence ID" value="NZ_CP050253.1"/>
</dbReference>
<reference evidence="2 3" key="1">
    <citation type="submission" date="2020-03" db="EMBL/GenBank/DDBJ databases">
        <title>Complete genome sequence of Orbus sp. IPMB12 (BCRC 80908).</title>
        <authorList>
            <person name="Lo W.-S."/>
            <person name="Chang T.-H."/>
            <person name="Kuo C.-H."/>
        </authorList>
    </citation>
    <scope>NUCLEOTIDE SEQUENCE [LARGE SCALE GENOMIC DNA]</scope>
    <source>
        <strain evidence="2 3">IPMB12</strain>
    </source>
</reference>
<name>A0A6G9IAS6_9GAMM</name>
<organism evidence="2 3">
    <name type="scientific">Zophobihabitans entericus</name>
    <dbReference type="NCBI Taxonomy" id="1635327"/>
    <lineage>
        <taxon>Bacteria</taxon>
        <taxon>Pseudomonadati</taxon>
        <taxon>Pseudomonadota</taxon>
        <taxon>Gammaproteobacteria</taxon>
        <taxon>Orbales</taxon>
        <taxon>Orbaceae</taxon>
        <taxon>Zophobihabitans</taxon>
    </lineage>
</organism>
<gene>
    <name evidence="2" type="ORF">IPMB12_06315</name>
</gene>
<dbReference type="KEGG" id="orb:IPMB12_06315"/>
<dbReference type="AlphaFoldDB" id="A0A6G9IAS6"/>
<evidence type="ECO:0000313" key="3">
    <source>
        <dbReference type="Proteomes" id="UP000501168"/>
    </source>
</evidence>
<dbReference type="Pfam" id="PF07445">
    <property type="entry name" value="PriC"/>
    <property type="match status" value="1"/>
</dbReference>
<dbReference type="FunCoup" id="A0A6G9IAS6">
    <property type="interactions" value="67"/>
</dbReference>
<dbReference type="EMBL" id="CP050253">
    <property type="protein sequence ID" value="QIQ21335.1"/>
    <property type="molecule type" value="Genomic_DNA"/>
</dbReference>
<feature type="coiled-coil region" evidence="1">
    <location>
        <begin position="141"/>
        <end position="175"/>
    </location>
</feature>
<evidence type="ECO:0000313" key="2">
    <source>
        <dbReference type="EMBL" id="QIQ21335.1"/>
    </source>
</evidence>
<dbReference type="InParanoid" id="A0A6G9IAS6"/>
<keyword evidence="1" id="KW-0175">Coiled coil</keyword>
<protein>
    <submittedName>
        <fullName evidence="2">Prephenate dehydrogenase</fullName>
    </submittedName>
</protein>
<accession>A0A6G9IAS6</accession>
<dbReference type="Proteomes" id="UP000501168">
    <property type="component" value="Chromosome"/>
</dbReference>
<feature type="coiled-coil region" evidence="1">
    <location>
        <begin position="56"/>
        <end position="102"/>
    </location>
</feature>
<keyword evidence="3" id="KW-1185">Reference proteome</keyword>
<dbReference type="InterPro" id="IPR038338">
    <property type="entry name" value="PriC_sf"/>
</dbReference>